<gene>
    <name evidence="1" type="ORF">MRB53_025905</name>
</gene>
<name>A0ACC2LGL9_PERAE</name>
<proteinExistence type="predicted"/>
<comment type="caution">
    <text evidence="1">The sequence shown here is derived from an EMBL/GenBank/DDBJ whole genome shotgun (WGS) entry which is preliminary data.</text>
</comment>
<dbReference type="EMBL" id="CM056816">
    <property type="protein sequence ID" value="KAJ8632569.1"/>
    <property type="molecule type" value="Genomic_DNA"/>
</dbReference>
<reference evidence="1 2" key="1">
    <citation type="journal article" date="2022" name="Hortic Res">
        <title>A haplotype resolved chromosomal level avocado genome allows analysis of novel avocado genes.</title>
        <authorList>
            <person name="Nath O."/>
            <person name="Fletcher S.J."/>
            <person name="Hayward A."/>
            <person name="Shaw L.M."/>
            <person name="Masouleh A.K."/>
            <person name="Furtado A."/>
            <person name="Henry R.J."/>
            <person name="Mitter N."/>
        </authorList>
    </citation>
    <scope>NUCLEOTIDE SEQUENCE [LARGE SCALE GENOMIC DNA]</scope>
    <source>
        <strain evidence="2">cv. Hass</strain>
    </source>
</reference>
<organism evidence="1 2">
    <name type="scientific">Persea americana</name>
    <name type="common">Avocado</name>
    <dbReference type="NCBI Taxonomy" id="3435"/>
    <lineage>
        <taxon>Eukaryota</taxon>
        <taxon>Viridiplantae</taxon>
        <taxon>Streptophyta</taxon>
        <taxon>Embryophyta</taxon>
        <taxon>Tracheophyta</taxon>
        <taxon>Spermatophyta</taxon>
        <taxon>Magnoliopsida</taxon>
        <taxon>Magnoliidae</taxon>
        <taxon>Laurales</taxon>
        <taxon>Lauraceae</taxon>
        <taxon>Persea</taxon>
    </lineage>
</organism>
<keyword evidence="2" id="KW-1185">Reference proteome</keyword>
<evidence type="ECO:0000313" key="1">
    <source>
        <dbReference type="EMBL" id="KAJ8632569.1"/>
    </source>
</evidence>
<evidence type="ECO:0000313" key="2">
    <source>
        <dbReference type="Proteomes" id="UP001234297"/>
    </source>
</evidence>
<protein>
    <submittedName>
        <fullName evidence="1">Uncharacterized protein</fullName>
    </submittedName>
</protein>
<sequence length="396" mass="44551">MPVTENPGGFLGRSILSIRRNQVASMEGGHDQELEDIDLFTKHIADRFHELSPLTEENKDDNKGLLSLPWLRKLLDAFLCCEAEFKAMIILRRNPSHMAKPPFDRLITEMLDRSVKALDICNAISHGIDSAHHWQKQAEIAVLALEQRPLSEGQFRRAKKALTTLVTTMNHDDKGGKTTERSWSFGMRGSAAPTGKDRTSGAHLRSLSWSVSKTWSASKQLQAMAANLAAPRGADMNGLALPIYTMSTVLMFVAWVLVTAIPCQDRGGLSMHFPVPPKQLAWAGPMISLQEKIAEEWRKREKKSFVGLMEELQKLEKCTSGLIELGESIQFPLEEEKMEEIQVQANDLADTCRSLEEELVPFQRQVREVFHGIVRSRTEVLDFMDQAHRVSTPVLQ</sequence>
<accession>A0ACC2LGL9</accession>
<dbReference type="Proteomes" id="UP001234297">
    <property type="component" value="Chromosome 8"/>
</dbReference>